<gene>
    <name evidence="8" type="ORF">BKA02_001557</name>
</gene>
<keyword evidence="4" id="KW-0186">Copper</keyword>
<evidence type="ECO:0000256" key="5">
    <source>
        <dbReference type="SAM" id="MobiDB-lite"/>
    </source>
</evidence>
<protein>
    <submittedName>
        <fullName evidence="8">Methionine-rich copper-binding protein CopC</fullName>
    </submittedName>
</protein>
<evidence type="ECO:0000256" key="1">
    <source>
        <dbReference type="ARBA" id="ARBA00004196"/>
    </source>
</evidence>
<reference evidence="8 9" key="1">
    <citation type="submission" date="2020-07" db="EMBL/GenBank/DDBJ databases">
        <title>Sequencing the genomes of 1000 actinobacteria strains.</title>
        <authorList>
            <person name="Klenk H.-P."/>
        </authorList>
    </citation>
    <scope>NUCLEOTIDE SEQUENCE [LARGE SCALE GENOMIC DNA]</scope>
    <source>
        <strain evidence="8 9">DSM 22185</strain>
    </source>
</reference>
<evidence type="ECO:0000313" key="8">
    <source>
        <dbReference type="EMBL" id="NYD54502.1"/>
    </source>
</evidence>
<dbReference type="RefSeq" id="WP_179432862.1">
    <property type="nucleotide sequence ID" value="NZ_BAABLC010000001.1"/>
</dbReference>
<evidence type="ECO:0000259" key="7">
    <source>
        <dbReference type="Pfam" id="PF04234"/>
    </source>
</evidence>
<sequence>MTNSTQLTRPTEQVCPTEQERTARTRRAPQRLRAVVTGIVIAAAAVLGTALPASAHDELISSTPEVDAVLETAPTEIVLGFSGDVLEGTATVVLLDADGTDHVSGAPEVLSGTVTTPVAEGLKAGAYEVRWAVTSEDGHPISGVIPFTIDGAASPEPTNSAEPTTPPSPTATAGPGDSAAPTATPDENGQGLPVAAIVAIVIGGLVVLGIVIAIVMAALRRRSATGSTGTSSDDAPRS</sequence>
<feature type="compositionally biased region" description="Polar residues" evidence="5">
    <location>
        <begin position="1"/>
        <end position="11"/>
    </location>
</feature>
<dbReference type="InterPro" id="IPR014755">
    <property type="entry name" value="Cu-Rt/internalin_Ig-like"/>
</dbReference>
<keyword evidence="6" id="KW-1133">Transmembrane helix</keyword>
<organism evidence="8 9">
    <name type="scientific">Microbacterium pseudoresistens</name>
    <dbReference type="NCBI Taxonomy" id="640634"/>
    <lineage>
        <taxon>Bacteria</taxon>
        <taxon>Bacillati</taxon>
        <taxon>Actinomycetota</taxon>
        <taxon>Actinomycetes</taxon>
        <taxon>Micrococcales</taxon>
        <taxon>Microbacteriaceae</taxon>
        <taxon>Microbacterium</taxon>
    </lineage>
</organism>
<keyword evidence="3" id="KW-0732">Signal</keyword>
<accession>A0A7Y9JM84</accession>
<evidence type="ECO:0000256" key="4">
    <source>
        <dbReference type="ARBA" id="ARBA00023008"/>
    </source>
</evidence>
<comment type="subcellular location">
    <subcellularLocation>
        <location evidence="1">Cell envelope</location>
    </subcellularLocation>
</comment>
<dbReference type="InterPro" id="IPR007348">
    <property type="entry name" value="CopC_dom"/>
</dbReference>
<dbReference type="GO" id="GO:0006825">
    <property type="term" value="P:copper ion transport"/>
    <property type="evidence" value="ECO:0007669"/>
    <property type="project" value="InterPro"/>
</dbReference>
<keyword evidence="6" id="KW-0812">Transmembrane</keyword>
<feature type="transmembrane region" description="Helical" evidence="6">
    <location>
        <begin position="34"/>
        <end position="55"/>
    </location>
</feature>
<dbReference type="GO" id="GO:0046688">
    <property type="term" value="P:response to copper ion"/>
    <property type="evidence" value="ECO:0007669"/>
    <property type="project" value="InterPro"/>
</dbReference>
<dbReference type="InterPro" id="IPR014756">
    <property type="entry name" value="Ig_E-set"/>
</dbReference>
<dbReference type="InterPro" id="IPR032694">
    <property type="entry name" value="CopC/D"/>
</dbReference>
<evidence type="ECO:0000256" key="3">
    <source>
        <dbReference type="ARBA" id="ARBA00022729"/>
    </source>
</evidence>
<feature type="region of interest" description="Disordered" evidence="5">
    <location>
        <begin position="1"/>
        <end position="27"/>
    </location>
</feature>
<feature type="transmembrane region" description="Helical" evidence="6">
    <location>
        <begin position="194"/>
        <end position="219"/>
    </location>
</feature>
<dbReference type="GO" id="GO:0030313">
    <property type="term" value="C:cell envelope"/>
    <property type="evidence" value="ECO:0007669"/>
    <property type="project" value="UniProtKB-SubCell"/>
</dbReference>
<dbReference type="Proteomes" id="UP000552045">
    <property type="component" value="Unassembled WGS sequence"/>
</dbReference>
<dbReference type="Pfam" id="PF04234">
    <property type="entry name" value="CopC"/>
    <property type="match status" value="1"/>
</dbReference>
<proteinExistence type="predicted"/>
<dbReference type="AlphaFoldDB" id="A0A7Y9JM84"/>
<dbReference type="PANTHER" id="PTHR34820">
    <property type="entry name" value="INNER MEMBRANE PROTEIN YEBZ"/>
    <property type="match status" value="1"/>
</dbReference>
<evidence type="ECO:0000313" key="9">
    <source>
        <dbReference type="Proteomes" id="UP000552045"/>
    </source>
</evidence>
<keyword evidence="9" id="KW-1185">Reference proteome</keyword>
<dbReference type="GO" id="GO:0005507">
    <property type="term" value="F:copper ion binding"/>
    <property type="evidence" value="ECO:0007669"/>
    <property type="project" value="InterPro"/>
</dbReference>
<dbReference type="GO" id="GO:0005886">
    <property type="term" value="C:plasma membrane"/>
    <property type="evidence" value="ECO:0007669"/>
    <property type="project" value="TreeGrafter"/>
</dbReference>
<name>A0A7Y9JM84_9MICO</name>
<dbReference type="GO" id="GO:0042597">
    <property type="term" value="C:periplasmic space"/>
    <property type="evidence" value="ECO:0007669"/>
    <property type="project" value="InterPro"/>
</dbReference>
<keyword evidence="2" id="KW-0479">Metal-binding</keyword>
<keyword evidence="6" id="KW-0472">Membrane</keyword>
<evidence type="ECO:0000256" key="2">
    <source>
        <dbReference type="ARBA" id="ARBA00022723"/>
    </source>
</evidence>
<feature type="compositionally biased region" description="Low complexity" evidence="5">
    <location>
        <begin position="154"/>
        <end position="163"/>
    </location>
</feature>
<dbReference type="PANTHER" id="PTHR34820:SF4">
    <property type="entry name" value="INNER MEMBRANE PROTEIN YEBZ"/>
    <property type="match status" value="1"/>
</dbReference>
<comment type="caution">
    <text evidence="8">The sequence shown here is derived from an EMBL/GenBank/DDBJ whole genome shotgun (WGS) entry which is preliminary data.</text>
</comment>
<dbReference type="EMBL" id="JACCBH010000001">
    <property type="protein sequence ID" value="NYD54502.1"/>
    <property type="molecule type" value="Genomic_DNA"/>
</dbReference>
<feature type="region of interest" description="Disordered" evidence="5">
    <location>
        <begin position="146"/>
        <end position="187"/>
    </location>
</feature>
<evidence type="ECO:0000256" key="6">
    <source>
        <dbReference type="SAM" id="Phobius"/>
    </source>
</evidence>
<dbReference type="Gene3D" id="2.60.40.1220">
    <property type="match status" value="1"/>
</dbReference>
<dbReference type="SUPFAM" id="SSF81296">
    <property type="entry name" value="E set domains"/>
    <property type="match status" value="1"/>
</dbReference>
<feature type="domain" description="CopC" evidence="7">
    <location>
        <begin position="56"/>
        <end position="149"/>
    </location>
</feature>